<feature type="non-terminal residue" evidence="2">
    <location>
        <position position="1"/>
    </location>
</feature>
<evidence type="ECO:0000313" key="2">
    <source>
        <dbReference type="EMBL" id="KAL3517528.1"/>
    </source>
</evidence>
<dbReference type="AlphaFoldDB" id="A0ABD2ZDK1"/>
<evidence type="ECO:0000313" key="3">
    <source>
        <dbReference type="Proteomes" id="UP001630127"/>
    </source>
</evidence>
<feature type="transmembrane region" description="Helical" evidence="1">
    <location>
        <begin position="141"/>
        <end position="164"/>
    </location>
</feature>
<keyword evidence="3" id="KW-1185">Reference proteome</keyword>
<comment type="caution">
    <text evidence="2">The sequence shown here is derived from an EMBL/GenBank/DDBJ whole genome shotgun (WGS) entry which is preliminary data.</text>
</comment>
<dbReference type="PANTHER" id="PTHR13167:SF25">
    <property type="entry name" value="PIEZO-TYPE MECHANOSENSITIVE ION CHANNEL COMPONENT"/>
    <property type="match status" value="1"/>
</dbReference>
<feature type="transmembrane region" description="Helical" evidence="1">
    <location>
        <begin position="35"/>
        <end position="61"/>
    </location>
</feature>
<organism evidence="2 3">
    <name type="scientific">Cinchona calisaya</name>
    <dbReference type="NCBI Taxonomy" id="153742"/>
    <lineage>
        <taxon>Eukaryota</taxon>
        <taxon>Viridiplantae</taxon>
        <taxon>Streptophyta</taxon>
        <taxon>Embryophyta</taxon>
        <taxon>Tracheophyta</taxon>
        <taxon>Spermatophyta</taxon>
        <taxon>Magnoliopsida</taxon>
        <taxon>eudicotyledons</taxon>
        <taxon>Gunneridae</taxon>
        <taxon>Pentapetalae</taxon>
        <taxon>asterids</taxon>
        <taxon>lamiids</taxon>
        <taxon>Gentianales</taxon>
        <taxon>Rubiaceae</taxon>
        <taxon>Cinchonoideae</taxon>
        <taxon>Cinchoneae</taxon>
        <taxon>Cinchona</taxon>
    </lineage>
</organism>
<keyword evidence="1" id="KW-0812">Transmembrane</keyword>
<proteinExistence type="predicted"/>
<dbReference type="Proteomes" id="UP001630127">
    <property type="component" value="Unassembled WGS sequence"/>
</dbReference>
<feature type="transmembrane region" description="Helical" evidence="1">
    <location>
        <begin position="116"/>
        <end position="135"/>
    </location>
</feature>
<dbReference type="PANTHER" id="PTHR13167">
    <property type="entry name" value="PIEZO-TYPE MECHANOSENSITIVE ION CHANNEL COMPONENT"/>
    <property type="match status" value="1"/>
</dbReference>
<feature type="transmembrane region" description="Helical" evidence="1">
    <location>
        <begin position="88"/>
        <end position="104"/>
    </location>
</feature>
<accession>A0ABD2ZDK1</accession>
<keyword evidence="1" id="KW-1133">Transmembrane helix</keyword>
<protein>
    <submittedName>
        <fullName evidence="2">Uncharacterized protein</fullName>
    </submittedName>
</protein>
<dbReference type="EMBL" id="JBJUIK010000009">
    <property type="protein sequence ID" value="KAL3517528.1"/>
    <property type="molecule type" value="Genomic_DNA"/>
</dbReference>
<name>A0ABD2ZDK1_9GENT</name>
<reference evidence="2 3" key="1">
    <citation type="submission" date="2024-11" db="EMBL/GenBank/DDBJ databases">
        <title>A near-complete genome assembly of Cinchona calisaya.</title>
        <authorList>
            <person name="Lian D.C."/>
            <person name="Zhao X.W."/>
            <person name="Wei L."/>
        </authorList>
    </citation>
    <scope>NUCLEOTIDE SEQUENCE [LARGE SCALE GENOMIC DNA]</scope>
    <source>
        <tissue evidence="2">Nenye</tissue>
    </source>
</reference>
<sequence length="241" mass="27629">GLLNWSLISFFTLVASLIIRFAAPKRGFRFRCRNLLLWCIFVFSLVAIFSQVIFLITWAIMGSEWTVADAWWVKLIGLMKVQSWRSPVVIYLLVIQLLVAVVALTEIQWNRFGSRLRVASCLLLPGIQLVVGISNPSWLSLPFFVCSCVGLVDWSLTSNFLGIFRLFGKKRFLDMCVEGVKLALPPHCNSEKSFLKYIRNRDPLKIGFPGIRGMRFAQQLLHHDIDKRLSAEKALRHPYLN</sequence>
<dbReference type="InterPro" id="IPR027272">
    <property type="entry name" value="Piezo"/>
</dbReference>
<feature type="transmembrane region" description="Helical" evidence="1">
    <location>
        <begin position="6"/>
        <end position="23"/>
    </location>
</feature>
<gene>
    <name evidence="2" type="ORF">ACH5RR_020117</name>
</gene>
<evidence type="ECO:0000256" key="1">
    <source>
        <dbReference type="SAM" id="Phobius"/>
    </source>
</evidence>
<keyword evidence="1" id="KW-0472">Membrane</keyword>